<keyword evidence="3" id="KW-1185">Reference proteome</keyword>
<organism evidence="2 3">
    <name type="scientific">Poseidonibacter parvus</name>
    <dbReference type="NCBI Taxonomy" id="1850254"/>
    <lineage>
        <taxon>Bacteria</taxon>
        <taxon>Pseudomonadati</taxon>
        <taxon>Campylobacterota</taxon>
        <taxon>Epsilonproteobacteria</taxon>
        <taxon>Campylobacterales</taxon>
        <taxon>Arcobacteraceae</taxon>
        <taxon>Poseidonibacter</taxon>
    </lineage>
</organism>
<dbReference type="Pfam" id="PF22741">
    <property type="entry name" value="PTP-NADK"/>
    <property type="match status" value="1"/>
</dbReference>
<dbReference type="RefSeq" id="WP_076086073.1">
    <property type="nucleotide sequence ID" value="NZ_CP019070.1"/>
</dbReference>
<dbReference type="OrthoDB" id="7391097at2"/>
<gene>
    <name evidence="2" type="ORF">LPB137_06660</name>
</gene>
<feature type="domain" description="DSP-PTPase phosphatase fused to NAD+ Kinase" evidence="1">
    <location>
        <begin position="16"/>
        <end position="114"/>
    </location>
</feature>
<name>A0A1P8KLX3_9BACT</name>
<dbReference type="InterPro" id="IPR055214">
    <property type="entry name" value="PTP-NADK"/>
</dbReference>
<sequence length="149" mass="17250">MENILNYIEINELISTSGQPSVEQFKQIADNDFEVVINLALHNASNAIENEDKIVTDLNMAYFHIPVDFENPKASDVKLFLNTLQALGSNKVWVHCALNYRVSAFMYIYHKYVLKTPFDDIDISLFEQWSPDVTWQEIIKISYDEIKNA</sequence>
<dbReference type="Proteomes" id="UP000186074">
    <property type="component" value="Chromosome"/>
</dbReference>
<dbReference type="AlphaFoldDB" id="A0A1P8KLX3"/>
<dbReference type="KEGG" id="alp:LPB137_06660"/>
<evidence type="ECO:0000259" key="1">
    <source>
        <dbReference type="Pfam" id="PF22741"/>
    </source>
</evidence>
<evidence type="ECO:0000313" key="3">
    <source>
        <dbReference type="Proteomes" id="UP000186074"/>
    </source>
</evidence>
<dbReference type="EMBL" id="CP019070">
    <property type="protein sequence ID" value="APW65549.1"/>
    <property type="molecule type" value="Genomic_DNA"/>
</dbReference>
<protein>
    <recommendedName>
        <fullName evidence="1">DSP-PTPase phosphatase fused to NAD+ Kinase domain-containing protein</fullName>
    </recommendedName>
</protein>
<dbReference type="CDD" id="cd14503">
    <property type="entry name" value="PTP-bact"/>
    <property type="match status" value="1"/>
</dbReference>
<accession>A0A1P8KLX3</accession>
<reference evidence="2 3" key="1">
    <citation type="submission" date="2017-01" db="EMBL/GenBank/DDBJ databases">
        <title>Genome sequencing of Arcobacter sp. LPB0137.</title>
        <authorList>
            <person name="Lee G.-W."/>
            <person name="Yi H."/>
        </authorList>
    </citation>
    <scope>NUCLEOTIDE SEQUENCE [LARGE SCALE GENOMIC DNA]</scope>
    <source>
        <strain evidence="2 3">LPB0137</strain>
    </source>
</reference>
<dbReference type="Gene3D" id="3.90.190.10">
    <property type="entry name" value="Protein tyrosine phosphatase superfamily"/>
    <property type="match status" value="1"/>
</dbReference>
<proteinExistence type="predicted"/>
<dbReference type="SUPFAM" id="SSF52799">
    <property type="entry name" value="(Phosphotyrosine protein) phosphatases II"/>
    <property type="match status" value="1"/>
</dbReference>
<dbReference type="STRING" id="1850254.LPB137_06660"/>
<evidence type="ECO:0000313" key="2">
    <source>
        <dbReference type="EMBL" id="APW65549.1"/>
    </source>
</evidence>
<dbReference type="InterPro" id="IPR029021">
    <property type="entry name" value="Prot-tyrosine_phosphatase-like"/>
</dbReference>